<reference evidence="2" key="1">
    <citation type="journal article" date="2008" name="Science">
        <title>Massive horizontal gene transfer in bdelloid rotifers.</title>
        <authorList>
            <person name="Gladyshev E.A."/>
            <person name="Meselson M.S."/>
            <person name="Arkhipova I.R."/>
        </authorList>
    </citation>
    <scope>NUCLEOTIDE SEQUENCE</scope>
</reference>
<keyword evidence="1" id="KW-0472">Membrane</keyword>
<name>B3G4H3_ADIVA</name>
<accession>B3G4H3</accession>
<dbReference type="EMBL" id="EU643480">
    <property type="protein sequence ID" value="ACD54721.1"/>
    <property type="molecule type" value="Genomic_DNA"/>
</dbReference>
<protein>
    <submittedName>
        <fullName evidence="2">Uncharacterized protein</fullName>
    </submittedName>
</protein>
<evidence type="ECO:0000313" key="2">
    <source>
        <dbReference type="EMBL" id="ACD54721.1"/>
    </source>
</evidence>
<dbReference type="AlphaFoldDB" id="B3G4H3"/>
<proteinExistence type="predicted"/>
<feature type="transmembrane region" description="Helical" evidence="1">
    <location>
        <begin position="12"/>
        <end position="32"/>
    </location>
</feature>
<keyword evidence="1" id="KW-1133">Transmembrane helix</keyword>
<sequence length="249" mass="28887">MNRVSICSRRTLKSLLLTKMTASHILFSYMFFFSRGECIKLMVPHGLLQKNWQDEFHLPANYMVKQPISSYANYSLVFKSNNTEQLCDFVQDCVHSCDSSRIKCYVIYTTLTEPKGALQLCQDDLINFSVNTPLSLDLISTTSGKQVIINETERTRNESSWTFTKIYPMFTLAALEMHPFRMTITNTNSTKAIAYINYQRPKYPFDDYAYEFMVMNHTQYSSSEFGLLLTIGLVIDELRIYPETGDEQY</sequence>
<evidence type="ECO:0000256" key="1">
    <source>
        <dbReference type="SAM" id="Phobius"/>
    </source>
</evidence>
<organism evidence="2">
    <name type="scientific">Adineta vaga</name>
    <name type="common">Rotifer</name>
    <name type="synonym">Callidina vaga</name>
    <dbReference type="NCBI Taxonomy" id="104782"/>
    <lineage>
        <taxon>Eukaryota</taxon>
        <taxon>Metazoa</taxon>
        <taxon>Spiralia</taxon>
        <taxon>Gnathifera</taxon>
        <taxon>Rotifera</taxon>
        <taxon>Eurotatoria</taxon>
        <taxon>Bdelloidea</taxon>
        <taxon>Adinetida</taxon>
        <taxon>Adinetidae</taxon>
        <taxon>Adineta</taxon>
    </lineage>
</organism>
<keyword evidence="1" id="KW-0812">Transmembrane</keyword>